<dbReference type="EMBL" id="CP049257">
    <property type="protein sequence ID" value="QIG42645.1"/>
    <property type="molecule type" value="Genomic_DNA"/>
</dbReference>
<dbReference type="KEGG" id="nano:G5V58_07515"/>
<reference evidence="3 4" key="1">
    <citation type="submission" date="2020-02" db="EMBL/GenBank/DDBJ databases">
        <title>Full genome sequence of Nocardioides sp. R-3366.</title>
        <authorList>
            <person name="Im W.-T."/>
        </authorList>
    </citation>
    <scope>NUCLEOTIDE SEQUENCE [LARGE SCALE GENOMIC DNA]</scope>
    <source>
        <strain evidence="3 4">R-3366</strain>
    </source>
</reference>
<feature type="transmembrane region" description="Helical" evidence="2">
    <location>
        <begin position="262"/>
        <end position="279"/>
    </location>
</feature>
<gene>
    <name evidence="3" type="ORF">G5V58_07515</name>
</gene>
<evidence type="ECO:0008006" key="5">
    <source>
        <dbReference type="Google" id="ProtNLM"/>
    </source>
</evidence>
<feature type="transmembrane region" description="Helical" evidence="2">
    <location>
        <begin position="395"/>
        <end position="421"/>
    </location>
</feature>
<feature type="transmembrane region" description="Helical" evidence="2">
    <location>
        <begin position="184"/>
        <end position="212"/>
    </location>
</feature>
<evidence type="ECO:0000256" key="2">
    <source>
        <dbReference type="SAM" id="Phobius"/>
    </source>
</evidence>
<feature type="transmembrane region" description="Helical" evidence="2">
    <location>
        <begin position="232"/>
        <end position="250"/>
    </location>
</feature>
<feature type="transmembrane region" description="Helical" evidence="2">
    <location>
        <begin position="364"/>
        <end position="383"/>
    </location>
</feature>
<feature type="transmembrane region" description="Helical" evidence="2">
    <location>
        <begin position="127"/>
        <end position="149"/>
    </location>
</feature>
<evidence type="ECO:0000256" key="1">
    <source>
        <dbReference type="SAM" id="MobiDB-lite"/>
    </source>
</evidence>
<feature type="transmembrane region" description="Helical" evidence="2">
    <location>
        <begin position="24"/>
        <end position="50"/>
    </location>
</feature>
<evidence type="ECO:0000313" key="4">
    <source>
        <dbReference type="Proteomes" id="UP000502996"/>
    </source>
</evidence>
<keyword evidence="2" id="KW-0472">Membrane</keyword>
<dbReference type="RefSeq" id="WP_165230568.1">
    <property type="nucleotide sequence ID" value="NZ_CP049257.1"/>
</dbReference>
<feature type="transmembrane region" description="Helical" evidence="2">
    <location>
        <begin position="328"/>
        <end position="352"/>
    </location>
</feature>
<keyword evidence="2" id="KW-1133">Transmembrane helix</keyword>
<accession>A0A6G6WC17</accession>
<evidence type="ECO:0000313" key="3">
    <source>
        <dbReference type="EMBL" id="QIG42645.1"/>
    </source>
</evidence>
<keyword evidence="2" id="KW-0812">Transmembrane</keyword>
<feature type="transmembrane region" description="Helical" evidence="2">
    <location>
        <begin position="155"/>
        <end position="172"/>
    </location>
</feature>
<feature type="region of interest" description="Disordered" evidence="1">
    <location>
        <begin position="1"/>
        <end position="20"/>
    </location>
</feature>
<organism evidence="3 4">
    <name type="scientific">Nocardioides anomalus</name>
    <dbReference type="NCBI Taxonomy" id="2712223"/>
    <lineage>
        <taxon>Bacteria</taxon>
        <taxon>Bacillati</taxon>
        <taxon>Actinomycetota</taxon>
        <taxon>Actinomycetes</taxon>
        <taxon>Propionibacteriales</taxon>
        <taxon>Nocardioidaceae</taxon>
        <taxon>Nocardioides</taxon>
    </lineage>
</organism>
<sequence>MVTAPVQDAPAPMSAPPRRRTPSVWVAGLVVVTAATVFRAWAIGPAWFFYDDLYFIQQARREGLTWAYLVQPYNGHLMPASWLLTWVNARAGAFDFRFPAVELVALAGLFGLGTLRLHLRLFGQRWAVVVLVALTLFSPILLPATTWWAAGVNQLPMLVALTFGLTDFVAHLQERRTRHLVASLLWVLVGLAFVERTLVVVPVMWLLALLFFATGTVPERVVHLWRHYRSALTSYAVLTVAYLAVYVPHAQNFETQQVASRPFFGVLGQLAGVAFPSGTTGGPLRWRVSDITQSEADPPQLVLVLSWVVLGVLVLASVRTRRRGARAWLIPLTSLVLNALLVAVSRAIFFGAEISLDFRFQTEVAVLMPLAVGLAFLPAPGAAESSEPRDSGWRIDTASTVVPALAVFLVAATVSASSFPLRHLTTTSPRRYVETFEASARADPGRQVLDTTVPTYVWSPLAYPTNLTSRMLGPLAGLVDFRVHTTDTAWRVDETGALVPVEVTEARAQEAATDARGCFATVRDDDLRVALDGPVLGAQWYVRLAYQATGPGALTLGTGDAEQTVRLAPGRHYVLAPAGGAYDEVVLSASEDSGPVCLRHLGIVAVDGLDRLTPS</sequence>
<feature type="transmembrane region" description="Helical" evidence="2">
    <location>
        <begin position="299"/>
        <end position="316"/>
    </location>
</feature>
<protein>
    <recommendedName>
        <fullName evidence="5">Glycosyltransferase RgtA/B/C/D-like domain-containing protein</fullName>
    </recommendedName>
</protein>
<proteinExistence type="predicted"/>
<keyword evidence="4" id="KW-1185">Reference proteome</keyword>
<name>A0A6G6WC17_9ACTN</name>
<feature type="transmembrane region" description="Helical" evidence="2">
    <location>
        <begin position="96"/>
        <end position="115"/>
    </location>
</feature>
<dbReference type="AlphaFoldDB" id="A0A6G6WC17"/>
<dbReference type="Proteomes" id="UP000502996">
    <property type="component" value="Chromosome"/>
</dbReference>